<keyword evidence="2" id="KW-0732">Signal</keyword>
<name>A0A017SWY1_9BACT</name>
<accession>A0A017SWY1</accession>
<dbReference type="OrthoDB" id="5500971at2"/>
<dbReference type="RefSeq" id="WP_044249634.1">
    <property type="nucleotide sequence ID" value="NZ_ASRX01000084.1"/>
</dbReference>
<evidence type="ECO:0000313" key="5">
    <source>
        <dbReference type="Proteomes" id="UP000019678"/>
    </source>
</evidence>
<dbReference type="InterPro" id="IPR036465">
    <property type="entry name" value="vWFA_dom_sf"/>
</dbReference>
<dbReference type="InterPro" id="IPR002035">
    <property type="entry name" value="VWF_A"/>
</dbReference>
<evidence type="ECO:0000256" key="1">
    <source>
        <dbReference type="SAM" id="MobiDB-lite"/>
    </source>
</evidence>
<organism evidence="4 5">
    <name type="scientific">Chondromyces apiculatus DSM 436</name>
    <dbReference type="NCBI Taxonomy" id="1192034"/>
    <lineage>
        <taxon>Bacteria</taxon>
        <taxon>Pseudomonadati</taxon>
        <taxon>Myxococcota</taxon>
        <taxon>Polyangia</taxon>
        <taxon>Polyangiales</taxon>
        <taxon>Polyangiaceae</taxon>
        <taxon>Chondromyces</taxon>
    </lineage>
</organism>
<evidence type="ECO:0000259" key="3">
    <source>
        <dbReference type="PROSITE" id="PS50234"/>
    </source>
</evidence>
<dbReference type="CDD" id="cd00198">
    <property type="entry name" value="vWFA"/>
    <property type="match status" value="1"/>
</dbReference>
<evidence type="ECO:0000256" key="2">
    <source>
        <dbReference type="SAM" id="SignalP"/>
    </source>
</evidence>
<dbReference type="SMART" id="SM00327">
    <property type="entry name" value="VWA"/>
    <property type="match status" value="1"/>
</dbReference>
<feature type="chain" id="PRO_5001496748" description="VWFA domain-containing protein" evidence="2">
    <location>
        <begin position="27"/>
        <end position="387"/>
    </location>
</feature>
<sequence>MSFRKLVFLVPLFATAGFLAPWGCSAAGGGDGDTSANAPTSSSTGPGSGGGGGTGPTSGSGGEGGGLVIGTGGSGQGGSNLDPDAACASTSAAAQIVPLDMIVLLDKSSSMTGARWNGAVAALQTFFSDPESDGINVGLQYYPQNNGSCDYTIYDDLTVPIAALPLNTPVLNTSLDDENPDGVNTPTYGALRGVLFKATAQQDANPDHKVVVVFASDGAPNGCSTQDTTAAIAGLASQALSYNGVQTYVIAMSGSDVANLSQIAQAGGTVAAYDVTGDITQFSQKMKQIRANAMDCTFPIPPPPMGEELDLAKVAVNYTNADGDTIELPRKSGSAQCGSGSGWHFDKPITSTPPPTEISLCPASCSAIRASTANELHVLFGCAPDVD</sequence>
<comment type="caution">
    <text evidence="4">The sequence shown here is derived from an EMBL/GenBank/DDBJ whole genome shotgun (WGS) entry which is preliminary data.</text>
</comment>
<dbReference type="PROSITE" id="PS50234">
    <property type="entry name" value="VWFA"/>
    <property type="match status" value="1"/>
</dbReference>
<feature type="compositionally biased region" description="Gly residues" evidence="1">
    <location>
        <begin position="46"/>
        <end position="78"/>
    </location>
</feature>
<dbReference type="AlphaFoldDB" id="A0A017SWY1"/>
<dbReference type="Gene3D" id="3.40.50.410">
    <property type="entry name" value="von Willebrand factor, type A domain"/>
    <property type="match status" value="1"/>
</dbReference>
<dbReference type="EMBL" id="ASRX01000084">
    <property type="protein sequence ID" value="EYF01282.1"/>
    <property type="molecule type" value="Genomic_DNA"/>
</dbReference>
<reference evidence="4 5" key="1">
    <citation type="submission" date="2013-05" db="EMBL/GenBank/DDBJ databases">
        <title>Genome assembly of Chondromyces apiculatus DSM 436.</title>
        <authorList>
            <person name="Sharma G."/>
            <person name="Khatri I."/>
            <person name="Kaur C."/>
            <person name="Mayilraj S."/>
            <person name="Subramanian S."/>
        </authorList>
    </citation>
    <scope>NUCLEOTIDE SEQUENCE [LARGE SCALE GENOMIC DNA]</scope>
    <source>
        <strain evidence="4 5">DSM 436</strain>
    </source>
</reference>
<dbReference type="Proteomes" id="UP000019678">
    <property type="component" value="Unassembled WGS sequence"/>
</dbReference>
<evidence type="ECO:0000313" key="4">
    <source>
        <dbReference type="EMBL" id="EYF01282.1"/>
    </source>
</evidence>
<dbReference type="eggNOG" id="COG2304">
    <property type="taxonomic scope" value="Bacteria"/>
</dbReference>
<keyword evidence="5" id="KW-1185">Reference proteome</keyword>
<proteinExistence type="predicted"/>
<feature type="signal peptide" evidence="2">
    <location>
        <begin position="1"/>
        <end position="26"/>
    </location>
</feature>
<feature type="domain" description="VWFA" evidence="3">
    <location>
        <begin position="100"/>
        <end position="289"/>
    </location>
</feature>
<dbReference type="SUPFAM" id="SSF53300">
    <property type="entry name" value="vWA-like"/>
    <property type="match status" value="1"/>
</dbReference>
<feature type="region of interest" description="Disordered" evidence="1">
    <location>
        <begin position="29"/>
        <end position="82"/>
    </location>
</feature>
<gene>
    <name evidence="4" type="ORF">CAP_8436</name>
</gene>
<protein>
    <recommendedName>
        <fullName evidence="3">VWFA domain-containing protein</fullName>
    </recommendedName>
</protein>
<dbReference type="Pfam" id="PF00092">
    <property type="entry name" value="VWA"/>
    <property type="match status" value="1"/>
</dbReference>